<evidence type="ECO:0000256" key="1">
    <source>
        <dbReference type="SAM" id="Phobius"/>
    </source>
</evidence>
<keyword evidence="1" id="KW-0472">Membrane</keyword>
<reference evidence="2 3" key="1">
    <citation type="journal article" date="2015" name="Genome Announc.">
        <title>Expanding the biotechnology potential of lactobacilli through comparative genomics of 213 strains and associated genera.</title>
        <authorList>
            <person name="Sun Z."/>
            <person name="Harris H.M."/>
            <person name="McCann A."/>
            <person name="Guo C."/>
            <person name="Argimon S."/>
            <person name="Zhang W."/>
            <person name="Yang X."/>
            <person name="Jeffery I.B."/>
            <person name="Cooney J.C."/>
            <person name="Kagawa T.F."/>
            <person name="Liu W."/>
            <person name="Song Y."/>
            <person name="Salvetti E."/>
            <person name="Wrobel A."/>
            <person name="Rasinkangas P."/>
            <person name="Parkhill J."/>
            <person name="Rea M.C."/>
            <person name="O'Sullivan O."/>
            <person name="Ritari J."/>
            <person name="Douillard F.P."/>
            <person name="Paul Ross R."/>
            <person name="Yang R."/>
            <person name="Briner A.E."/>
            <person name="Felis G.E."/>
            <person name="de Vos W.M."/>
            <person name="Barrangou R."/>
            <person name="Klaenhammer T.R."/>
            <person name="Caufield P.W."/>
            <person name="Cui Y."/>
            <person name="Zhang H."/>
            <person name="O'Toole P.W."/>
        </authorList>
    </citation>
    <scope>NUCLEOTIDE SEQUENCE [LARGE SCALE GENOMIC DNA]</scope>
    <source>
        <strain evidence="2 3">DSM 14340</strain>
    </source>
</reference>
<name>A0A0R1RZG6_9LACO</name>
<organism evidence="2 3">
    <name type="scientific">Latilactobacillus fuchuensis DSM 14340 = JCM 11249</name>
    <dbReference type="NCBI Taxonomy" id="1423747"/>
    <lineage>
        <taxon>Bacteria</taxon>
        <taxon>Bacillati</taxon>
        <taxon>Bacillota</taxon>
        <taxon>Bacilli</taxon>
        <taxon>Lactobacillales</taxon>
        <taxon>Lactobacillaceae</taxon>
        <taxon>Latilactobacillus</taxon>
    </lineage>
</organism>
<accession>A0A0R1RZG6</accession>
<evidence type="ECO:0008006" key="4">
    <source>
        <dbReference type="Google" id="ProtNLM"/>
    </source>
</evidence>
<dbReference type="eggNOG" id="COG4272">
    <property type="taxonomic scope" value="Bacteria"/>
</dbReference>
<proteinExistence type="predicted"/>
<dbReference type="AlphaFoldDB" id="A0A0R1RZG6"/>
<sequence length="122" mass="13265">MTDRKAEMAEIELVIGKILRIGVIVSATILIIGLGLMMVHGGTGYGEYQFPTTFTAIFQGIGALKAGAVIMLGLFCLILTPVLRVVVSIYAFAKEQDYLYVWITVAVLVILLIGMVIGFIKR</sequence>
<dbReference type="OrthoDB" id="1682804at2"/>
<keyword evidence="1" id="KW-0812">Transmembrane</keyword>
<keyword evidence="1" id="KW-1133">Transmembrane helix</keyword>
<gene>
    <name evidence="2" type="ORF">FC69_GL001486</name>
</gene>
<feature type="transmembrane region" description="Helical" evidence="1">
    <location>
        <begin position="21"/>
        <end position="42"/>
    </location>
</feature>
<protein>
    <recommendedName>
        <fullName evidence="4">Integral membrane protein</fullName>
    </recommendedName>
</protein>
<evidence type="ECO:0000313" key="3">
    <source>
        <dbReference type="Proteomes" id="UP000051264"/>
    </source>
</evidence>
<evidence type="ECO:0000313" key="2">
    <source>
        <dbReference type="EMBL" id="KRL61833.1"/>
    </source>
</evidence>
<dbReference type="InterPro" id="IPR012861">
    <property type="entry name" value="DUF1634"/>
</dbReference>
<dbReference type="Pfam" id="PF07843">
    <property type="entry name" value="DUF1634"/>
    <property type="match status" value="1"/>
</dbReference>
<dbReference type="Proteomes" id="UP000051264">
    <property type="component" value="Unassembled WGS sequence"/>
</dbReference>
<dbReference type="EMBL" id="AZEX01000004">
    <property type="protein sequence ID" value="KRL61833.1"/>
    <property type="molecule type" value="Genomic_DNA"/>
</dbReference>
<dbReference type="PATRIC" id="fig|1423747.3.peg.1514"/>
<dbReference type="RefSeq" id="WP_025083744.1">
    <property type="nucleotide sequence ID" value="NZ_AZEX01000004.1"/>
</dbReference>
<comment type="caution">
    <text evidence="2">The sequence shown here is derived from an EMBL/GenBank/DDBJ whole genome shotgun (WGS) entry which is preliminary data.</text>
</comment>
<feature type="transmembrane region" description="Helical" evidence="1">
    <location>
        <begin position="99"/>
        <end position="120"/>
    </location>
</feature>